<gene>
    <name evidence="5" type="ORF">SAMN05518683_10140</name>
</gene>
<dbReference type="SUPFAM" id="SSF46689">
    <property type="entry name" value="Homeodomain-like"/>
    <property type="match status" value="1"/>
</dbReference>
<dbReference type="InterPro" id="IPR000281">
    <property type="entry name" value="HTH_RpiR"/>
</dbReference>
<keyword evidence="2" id="KW-0238">DNA-binding</keyword>
<keyword evidence="1" id="KW-0805">Transcription regulation</keyword>
<dbReference type="EMBL" id="FOXD01000001">
    <property type="protein sequence ID" value="SFO90334.1"/>
    <property type="molecule type" value="Genomic_DNA"/>
</dbReference>
<dbReference type="SUPFAM" id="SSF53697">
    <property type="entry name" value="SIS domain"/>
    <property type="match status" value="1"/>
</dbReference>
<dbReference type="PANTHER" id="PTHR30514">
    <property type="entry name" value="GLUCOKINASE"/>
    <property type="match status" value="1"/>
</dbReference>
<dbReference type="InterPro" id="IPR001347">
    <property type="entry name" value="SIS_dom"/>
</dbReference>
<dbReference type="Pfam" id="PF01380">
    <property type="entry name" value="SIS"/>
    <property type="match status" value="1"/>
</dbReference>
<dbReference type="GO" id="GO:0003700">
    <property type="term" value="F:DNA-binding transcription factor activity"/>
    <property type="evidence" value="ECO:0007669"/>
    <property type="project" value="InterPro"/>
</dbReference>
<dbReference type="InterPro" id="IPR036388">
    <property type="entry name" value="WH-like_DNA-bd_sf"/>
</dbReference>
<proteinExistence type="predicted"/>
<dbReference type="Gene3D" id="3.40.50.10490">
    <property type="entry name" value="Glucose-6-phosphate isomerase like protein, domain 1"/>
    <property type="match status" value="1"/>
</dbReference>
<sequence>MKIEELINTNFSSLSEGEKELGTFILNNKQEISDLSINMFARKSLSSKSSILRFAQKIGFSGYTEMKNFMKWETELFEHNVTHKDFADSLIQSVEQTVTNLMNMDLYQVCRAIEDSSNVYVTGTGQLQQNCAQELQRIFLGMGKNMQIVPLDINTNLYQLVVERMTAEDMMVVISGSGNNPALKEALHIPMLKNVKILAVTGSYTNWLMNHADYGMPVYNEINPASISTSSAFHSAIDVLSYHYFEYKNNLLSRN</sequence>
<dbReference type="Pfam" id="PF01418">
    <property type="entry name" value="HTH_6"/>
    <property type="match status" value="1"/>
</dbReference>
<evidence type="ECO:0000313" key="6">
    <source>
        <dbReference type="Proteomes" id="UP000198892"/>
    </source>
</evidence>
<dbReference type="RefSeq" id="WP_170840881.1">
    <property type="nucleotide sequence ID" value="NZ_FOXD01000001.1"/>
</dbReference>
<protein>
    <submittedName>
        <fullName evidence="5">RpiR family transcriptional regulator, glv operon transcriptional regulator</fullName>
    </submittedName>
</protein>
<dbReference type="InterPro" id="IPR009057">
    <property type="entry name" value="Homeodomain-like_sf"/>
</dbReference>
<organism evidence="5 6">
    <name type="scientific">Salibacterium halotolerans</name>
    <dbReference type="NCBI Taxonomy" id="1884432"/>
    <lineage>
        <taxon>Bacteria</taxon>
        <taxon>Bacillati</taxon>
        <taxon>Bacillota</taxon>
        <taxon>Bacilli</taxon>
        <taxon>Bacillales</taxon>
        <taxon>Bacillaceae</taxon>
    </lineage>
</organism>
<dbReference type="STRING" id="1884432.SAMN05518683_10140"/>
<dbReference type="GO" id="GO:0097367">
    <property type="term" value="F:carbohydrate derivative binding"/>
    <property type="evidence" value="ECO:0007669"/>
    <property type="project" value="InterPro"/>
</dbReference>
<name>A0A1I5KZ28_9BACI</name>
<dbReference type="InterPro" id="IPR035472">
    <property type="entry name" value="RpiR-like_SIS"/>
</dbReference>
<reference evidence="6" key="1">
    <citation type="submission" date="2016-10" db="EMBL/GenBank/DDBJ databases">
        <authorList>
            <person name="Varghese N."/>
            <person name="Submissions S."/>
        </authorList>
    </citation>
    <scope>NUCLEOTIDE SEQUENCE [LARGE SCALE GENOMIC DNA]</scope>
    <source>
        <strain evidence="6">S7</strain>
    </source>
</reference>
<accession>A0A1I5KZ28</accession>
<dbReference type="PANTHER" id="PTHR30514:SF1">
    <property type="entry name" value="HTH-TYPE TRANSCRIPTIONAL REGULATOR HEXR-RELATED"/>
    <property type="match status" value="1"/>
</dbReference>
<feature type="domain" description="HTH rpiR-type" evidence="4">
    <location>
        <begin position="1"/>
        <end position="77"/>
    </location>
</feature>
<dbReference type="Gene3D" id="1.10.10.10">
    <property type="entry name" value="Winged helix-like DNA-binding domain superfamily/Winged helix DNA-binding domain"/>
    <property type="match status" value="1"/>
</dbReference>
<dbReference type="AlphaFoldDB" id="A0A1I5KZ28"/>
<dbReference type="PROSITE" id="PS51071">
    <property type="entry name" value="HTH_RPIR"/>
    <property type="match status" value="1"/>
</dbReference>
<evidence type="ECO:0000256" key="1">
    <source>
        <dbReference type="ARBA" id="ARBA00023015"/>
    </source>
</evidence>
<dbReference type="InterPro" id="IPR046348">
    <property type="entry name" value="SIS_dom_sf"/>
</dbReference>
<dbReference type="Proteomes" id="UP000198892">
    <property type="component" value="Unassembled WGS sequence"/>
</dbReference>
<keyword evidence="3" id="KW-0804">Transcription</keyword>
<evidence type="ECO:0000256" key="3">
    <source>
        <dbReference type="ARBA" id="ARBA00023163"/>
    </source>
</evidence>
<dbReference type="GO" id="GO:1901135">
    <property type="term" value="P:carbohydrate derivative metabolic process"/>
    <property type="evidence" value="ECO:0007669"/>
    <property type="project" value="InterPro"/>
</dbReference>
<dbReference type="GO" id="GO:0003677">
    <property type="term" value="F:DNA binding"/>
    <property type="evidence" value="ECO:0007669"/>
    <property type="project" value="UniProtKB-KW"/>
</dbReference>
<evidence type="ECO:0000259" key="4">
    <source>
        <dbReference type="PROSITE" id="PS51071"/>
    </source>
</evidence>
<dbReference type="CDD" id="cd05013">
    <property type="entry name" value="SIS_RpiR"/>
    <property type="match status" value="1"/>
</dbReference>
<keyword evidence="6" id="KW-1185">Reference proteome</keyword>
<dbReference type="InterPro" id="IPR047640">
    <property type="entry name" value="RpiR-like"/>
</dbReference>
<evidence type="ECO:0000313" key="5">
    <source>
        <dbReference type="EMBL" id="SFO90334.1"/>
    </source>
</evidence>
<evidence type="ECO:0000256" key="2">
    <source>
        <dbReference type="ARBA" id="ARBA00023125"/>
    </source>
</evidence>